<evidence type="ECO:0000259" key="3">
    <source>
        <dbReference type="Pfam" id="PF00775"/>
    </source>
</evidence>
<comment type="caution">
    <text evidence="5">The sequence shown here is derived from an EMBL/GenBank/DDBJ whole genome shotgun (WGS) entry which is preliminary data.</text>
</comment>
<dbReference type="CDD" id="cd12797">
    <property type="entry name" value="M23_peptidase"/>
    <property type="match status" value="1"/>
</dbReference>
<feature type="compositionally biased region" description="Polar residues" evidence="2">
    <location>
        <begin position="37"/>
        <end position="46"/>
    </location>
</feature>
<keyword evidence="6" id="KW-1185">Reference proteome</keyword>
<evidence type="ECO:0000313" key="6">
    <source>
        <dbReference type="Proteomes" id="UP000431092"/>
    </source>
</evidence>
<dbReference type="InterPro" id="IPR011055">
    <property type="entry name" value="Dup_hybrid_motif"/>
</dbReference>
<dbReference type="GO" id="GO:0016702">
    <property type="term" value="F:oxidoreductase activity, acting on single donors with incorporation of molecular oxygen, incorporation of two atoms of oxygen"/>
    <property type="evidence" value="ECO:0007669"/>
    <property type="project" value="InterPro"/>
</dbReference>
<dbReference type="PANTHER" id="PTHR21666:SF289">
    <property type="entry name" value="L-ALA--D-GLU ENDOPEPTIDASE"/>
    <property type="match status" value="1"/>
</dbReference>
<dbReference type="InterPro" id="IPR016047">
    <property type="entry name" value="M23ase_b-sheet_dom"/>
</dbReference>
<sequence>TTDGSALPHAKVELWHADAGGYYSQYAPGLPEWNLRGTFTTDTAPRSNPAPGGGVLGRPATGGITSTFGMRQHPVLHVYKLHTGTDFSTGCGAPVYAAADGRIISAGFNTAYGNRIMVEHGTVRGVDLVTTYNHLTSFAVQGGSVRRGQLLGYSGTTGYSTGCHLHFETIVNGRFTDPMDWL</sequence>
<dbReference type="EMBL" id="WLVL01000018">
    <property type="protein sequence ID" value="MTB71331.1"/>
    <property type="molecule type" value="Genomic_DNA"/>
</dbReference>
<feature type="domain" description="M23ase beta-sheet core" evidence="4">
    <location>
        <begin position="81"/>
        <end position="178"/>
    </location>
</feature>
<dbReference type="Gene3D" id="2.70.70.10">
    <property type="entry name" value="Glucose Permease (Domain IIA)"/>
    <property type="match status" value="1"/>
</dbReference>
<dbReference type="GO" id="GO:0004222">
    <property type="term" value="F:metalloendopeptidase activity"/>
    <property type="evidence" value="ECO:0007669"/>
    <property type="project" value="TreeGrafter"/>
</dbReference>
<dbReference type="GO" id="GO:0008199">
    <property type="term" value="F:ferric iron binding"/>
    <property type="evidence" value="ECO:0007669"/>
    <property type="project" value="InterPro"/>
</dbReference>
<dbReference type="PANTHER" id="PTHR21666">
    <property type="entry name" value="PEPTIDASE-RELATED"/>
    <property type="match status" value="1"/>
</dbReference>
<evidence type="ECO:0000313" key="5">
    <source>
        <dbReference type="EMBL" id="MTB71331.1"/>
    </source>
</evidence>
<accession>A0A6I3IST5</accession>
<reference evidence="5 6" key="1">
    <citation type="submission" date="2019-11" db="EMBL/GenBank/DDBJ databases">
        <title>Whole genome sequencing identifies a novel species of the genus Arsenicicoccus isolated from human blood.</title>
        <authorList>
            <person name="Jeong J.H."/>
            <person name="Kweon O.J."/>
            <person name="Kim H.R."/>
            <person name="Kim T.-H."/>
            <person name="Ha S.-M."/>
            <person name="Lee M.-K."/>
        </authorList>
    </citation>
    <scope>NUCLEOTIDE SEQUENCE [LARGE SCALE GENOMIC DNA]</scope>
    <source>
        <strain evidence="5 6">MKL-02</strain>
    </source>
</reference>
<evidence type="ECO:0000256" key="2">
    <source>
        <dbReference type="SAM" id="MobiDB-lite"/>
    </source>
</evidence>
<protein>
    <submittedName>
        <fullName evidence="5">Peptidoglycan DD-metalloendopeptidase family protein</fullName>
    </submittedName>
</protein>
<dbReference type="InterPro" id="IPR000627">
    <property type="entry name" value="Intradiol_dOase_C"/>
</dbReference>
<organism evidence="5 6">
    <name type="scientific">Arsenicicoccus cauae</name>
    <dbReference type="NCBI Taxonomy" id="2663847"/>
    <lineage>
        <taxon>Bacteria</taxon>
        <taxon>Bacillati</taxon>
        <taxon>Actinomycetota</taxon>
        <taxon>Actinomycetes</taxon>
        <taxon>Micrococcales</taxon>
        <taxon>Intrasporangiaceae</taxon>
        <taxon>Arsenicicoccus</taxon>
    </lineage>
</organism>
<feature type="domain" description="Intradiol ring-cleavage dioxygenases" evidence="3">
    <location>
        <begin position="3"/>
        <end position="43"/>
    </location>
</feature>
<dbReference type="InterPro" id="IPR050570">
    <property type="entry name" value="Cell_wall_metabolism_enzyme"/>
</dbReference>
<name>A0A6I3IST5_9MICO</name>
<dbReference type="Pfam" id="PF01551">
    <property type="entry name" value="Peptidase_M23"/>
    <property type="match status" value="1"/>
</dbReference>
<gene>
    <name evidence="5" type="ORF">GGG17_04975</name>
</gene>
<dbReference type="SUPFAM" id="SSF51261">
    <property type="entry name" value="Duplicated hybrid motif"/>
    <property type="match status" value="1"/>
</dbReference>
<proteinExistence type="predicted"/>
<dbReference type="Gene3D" id="2.60.130.10">
    <property type="entry name" value="Aromatic compound dioxygenase"/>
    <property type="match status" value="1"/>
</dbReference>
<evidence type="ECO:0000259" key="4">
    <source>
        <dbReference type="Pfam" id="PF01551"/>
    </source>
</evidence>
<dbReference type="Proteomes" id="UP000431092">
    <property type="component" value="Unassembled WGS sequence"/>
</dbReference>
<dbReference type="RefSeq" id="WP_154592654.1">
    <property type="nucleotide sequence ID" value="NZ_WLVL01000018.1"/>
</dbReference>
<keyword evidence="1" id="KW-0732">Signal</keyword>
<dbReference type="Pfam" id="PF00775">
    <property type="entry name" value="Dioxygenase_C"/>
    <property type="match status" value="1"/>
</dbReference>
<dbReference type="InterPro" id="IPR015889">
    <property type="entry name" value="Intradiol_dOase_core"/>
</dbReference>
<evidence type="ECO:0000256" key="1">
    <source>
        <dbReference type="ARBA" id="ARBA00022729"/>
    </source>
</evidence>
<feature type="non-terminal residue" evidence="5">
    <location>
        <position position="1"/>
    </location>
</feature>
<dbReference type="SUPFAM" id="SSF49482">
    <property type="entry name" value="Aromatic compound dioxygenase"/>
    <property type="match status" value="1"/>
</dbReference>
<dbReference type="AlphaFoldDB" id="A0A6I3IST5"/>
<feature type="region of interest" description="Disordered" evidence="2">
    <location>
        <begin position="37"/>
        <end position="58"/>
    </location>
</feature>